<dbReference type="InterPro" id="IPR011050">
    <property type="entry name" value="Pectin_lyase_fold/virulence"/>
</dbReference>
<proteinExistence type="predicted"/>
<dbReference type="InterPro" id="IPR039448">
    <property type="entry name" value="Beta_helix"/>
</dbReference>
<dbReference type="InterPro" id="IPR052052">
    <property type="entry name" value="Polysaccharide_Lyase_9"/>
</dbReference>
<comment type="caution">
    <text evidence="5">The sequence shown here is derived from an EMBL/GenBank/DDBJ whole genome shotgun (WGS) entry which is preliminary data.</text>
</comment>
<protein>
    <recommendedName>
        <fullName evidence="4">Right handed beta helix domain-containing protein</fullName>
    </recommendedName>
</protein>
<keyword evidence="3" id="KW-0732">Signal</keyword>
<gene>
    <name evidence="5" type="ORF">APZ18_05165</name>
</gene>
<evidence type="ECO:0000313" key="5">
    <source>
        <dbReference type="EMBL" id="KQC86567.1"/>
    </source>
</evidence>
<comment type="subcellular location">
    <subcellularLocation>
        <location evidence="1">Secreted</location>
    </subcellularLocation>
</comment>
<dbReference type="InterPro" id="IPR006626">
    <property type="entry name" value="PbH1"/>
</dbReference>
<reference evidence="5 6" key="1">
    <citation type="submission" date="2015-10" db="EMBL/GenBank/DDBJ databases">
        <title>Butyribacter intestini gen. nov., sp. nov., a butyric acid-producing bacterium of the family Lachnospiraceae isolated from the human faeces.</title>
        <authorList>
            <person name="Zou Y."/>
            <person name="Xue W."/>
            <person name="Luo G."/>
            <person name="Lv M."/>
        </authorList>
    </citation>
    <scope>NUCLEOTIDE SEQUENCE [LARGE SCALE GENOMIC DNA]</scope>
    <source>
        <strain evidence="5 6">TF01-11</strain>
    </source>
</reference>
<accession>A0AAW3JUM6</accession>
<dbReference type="AlphaFoldDB" id="A0AAW3JUM6"/>
<dbReference type="GO" id="GO:0005576">
    <property type="term" value="C:extracellular region"/>
    <property type="evidence" value="ECO:0007669"/>
    <property type="project" value="UniProtKB-SubCell"/>
</dbReference>
<evidence type="ECO:0000259" key="4">
    <source>
        <dbReference type="Pfam" id="PF13229"/>
    </source>
</evidence>
<evidence type="ECO:0000313" key="6">
    <source>
        <dbReference type="Proteomes" id="UP000050833"/>
    </source>
</evidence>
<dbReference type="Gene3D" id="2.160.20.10">
    <property type="entry name" value="Single-stranded right-handed beta-helix, Pectin lyase-like"/>
    <property type="match status" value="1"/>
</dbReference>
<name>A0AAW3JUM6_9FIRM</name>
<keyword evidence="6" id="KW-1185">Reference proteome</keyword>
<dbReference type="EMBL" id="LLKB01000001">
    <property type="protein sequence ID" value="KQC86567.1"/>
    <property type="molecule type" value="Genomic_DNA"/>
</dbReference>
<dbReference type="SUPFAM" id="SSF51126">
    <property type="entry name" value="Pectin lyase-like"/>
    <property type="match status" value="1"/>
</dbReference>
<evidence type="ECO:0000256" key="2">
    <source>
        <dbReference type="ARBA" id="ARBA00022525"/>
    </source>
</evidence>
<feature type="domain" description="Right handed beta helix" evidence="4">
    <location>
        <begin position="123"/>
        <end position="304"/>
    </location>
</feature>
<dbReference type="Proteomes" id="UP000050833">
    <property type="component" value="Unassembled WGS sequence"/>
</dbReference>
<evidence type="ECO:0000256" key="3">
    <source>
        <dbReference type="ARBA" id="ARBA00022729"/>
    </source>
</evidence>
<dbReference type="InterPro" id="IPR012334">
    <property type="entry name" value="Pectin_lyas_fold"/>
</dbReference>
<sequence length="411" mass="46353">MKNVNKKIIFLLSFIMLLCIFGIIFGKSINAKQVNNKKIIYVSQKRNKKSTGSKKYPFVSLQKAIDKADAGTVIYIREGNYKGPFIFHKSGNKKRGYITIAAYKNEKVNISNKDNISAAVFDMGGQSYIKIQKLHIGNIKAENVCGILMKNSESSIVIEKCEFRNIITTRPGSIEKPGGEANAVLLLGEKKKSIHHVYILGNKVHDNINGWSENISVAGNCTNIYVQNNKVYNNTNIGIDFYGNAGYCDDLTMDQPRNCKCIDNTVYNCKSSFAENAGIYIDGAKDILVKGNKTFKNHYGIEVGSEEWKSYYTKENYVRDIKISENIMYNNLYCGLRIGGWSNDKTTGTVYDCKVINNDFSKGNKKDEIILAKCDGILFKDNRFKNNSKCPENVKYDDGISRNKIKNIVFK</sequence>
<dbReference type="SMART" id="SM00710">
    <property type="entry name" value="PbH1"/>
    <property type="match status" value="6"/>
</dbReference>
<dbReference type="PANTHER" id="PTHR40088:SF2">
    <property type="entry name" value="SECRETED SUGAR HYDROLASE"/>
    <property type="match status" value="1"/>
</dbReference>
<dbReference type="PANTHER" id="PTHR40088">
    <property type="entry name" value="PECTATE LYASE (EUROFUNG)"/>
    <property type="match status" value="1"/>
</dbReference>
<evidence type="ECO:0000256" key="1">
    <source>
        <dbReference type="ARBA" id="ARBA00004613"/>
    </source>
</evidence>
<dbReference type="Pfam" id="PF13229">
    <property type="entry name" value="Beta_helix"/>
    <property type="match status" value="1"/>
</dbReference>
<keyword evidence="2" id="KW-0964">Secreted</keyword>
<organism evidence="5 6">
    <name type="scientific">Butyribacter intestini</name>
    <dbReference type="NCBI Taxonomy" id="1703332"/>
    <lineage>
        <taxon>Bacteria</taxon>
        <taxon>Bacillati</taxon>
        <taxon>Bacillota</taxon>
        <taxon>Clostridia</taxon>
        <taxon>Lachnospirales</taxon>
        <taxon>Lachnospiraceae</taxon>
        <taxon>Butyribacter</taxon>
    </lineage>
</organism>
<dbReference type="GO" id="GO:0016837">
    <property type="term" value="F:carbon-oxygen lyase activity, acting on polysaccharides"/>
    <property type="evidence" value="ECO:0007669"/>
    <property type="project" value="TreeGrafter"/>
</dbReference>